<dbReference type="EMBL" id="JBHSFV010000002">
    <property type="protein sequence ID" value="MFC4633474.1"/>
    <property type="molecule type" value="Genomic_DNA"/>
</dbReference>
<protein>
    <recommendedName>
        <fullName evidence="3">Restriction endonuclease type IV Mrr domain-containing protein</fullName>
    </recommendedName>
</protein>
<comment type="caution">
    <text evidence="1">The sequence shown here is derived from an EMBL/GenBank/DDBJ whole genome shotgun (WGS) entry which is preliminary data.</text>
</comment>
<dbReference type="RefSeq" id="WP_379977680.1">
    <property type="nucleotide sequence ID" value="NZ_JBHSFV010000002.1"/>
</dbReference>
<dbReference type="SUPFAM" id="SSF52540">
    <property type="entry name" value="P-loop containing nucleoside triphosphate hydrolases"/>
    <property type="match status" value="1"/>
</dbReference>
<dbReference type="InterPro" id="IPR027417">
    <property type="entry name" value="P-loop_NTPase"/>
</dbReference>
<accession>A0ABV9HU08</accession>
<proteinExistence type="predicted"/>
<keyword evidence="2" id="KW-1185">Reference proteome</keyword>
<dbReference type="Proteomes" id="UP001596043">
    <property type="component" value="Unassembled WGS sequence"/>
</dbReference>
<sequence>MVELLEITGNDISKLSDSDLRDLIGLLCEADYKLSTLSTKGILWGGHQDAPDGGFDVYINHVEQPPKNSFILRKITGFQVKKPNMTPSAIKKEMSPKGILRDEIKDLIKTGGAYVIVSSNSTTTKSALDGRLKMMKECVKLDDIENNLKLEFYDQGQIATWLRNHKSLIVWVRNKIGRPIKGWKPFLNWSYPKGKIEDRFIIDDELKLFKGNKDTDSKESILNGIDKLRRELAKPRSSVRLVGLSGVGKTRLVEALFDSRIGEGALDQNLVIYTDVSDSPIPDPKTLSEQLVAENTREILIVDNCSPELHRKLTSVITSSGSVSFLSIEYDVKDDLPDETSVYRLEPASDNAIESFIKLRYKHINYINSQTIIKLSGGNFRLVVALANTIKKNEFLLELKDQDLFERLFIQRNAPDNKLLCSAEVLSLVYSFEGTDTSDHSEMGVLALLVSIPVLDLYRDIQILKRRDLIQSRGRWRALLPHALSNKLAKNALESIPIHSVTKVILDETNNRRLLLSFTHRLSFLQDHQIAQSIAGTLLKLDGFLGKLNGKLNYDQVKMVKYLAPVNPHATLELLESWSSGENEDYFTSRENKSHYEYTRILKNIAYDPKLFSRSVDLIIKFALRESPTENNNPTRRVLAPLFQLQLSGTHANIETRLKTIKRLLDSLEVKERDLGSLLIKSLLTSSSFVGSPSDEINSKNQDYGKIANTYQEYLDWYLKIIEFLRDYLFQKNDIAQKLKKELALNLRLLICTIGLPKELKTLLLDLHRDNYWEGGWLALKSILVYNSKKLKKEFVEEVRCLEEKIRPRSLEEKIRMYTLNDQHRVFDIDKEYSSSESWSETNKRISNYTINLGALLSLNQNLFEKLLPDLVTNRNRRLRFLGQGLFLTSRNKYNTWKTINTTLSKVSKDRIDIEFIIGYLEKCAELSPKIHDVFIDRFIKTKSPLMKWFPILQATKKLDKDAKVRMIKSLNSNLVDIDNYYVISQKSCSNEMSNKDVIFLLNVILKKDKGYLTSLDILESIGSQKKRFSKSVIGIVFKTLHAFDFNKYHFPYINRTLNEVACFALSSNTDDYDYDVALLCKNIITALEHNFNYDHPFKETLIKLAEKKPFIFLDTAFGNNDLDINYYISSLFRDEFLRGENPIDSINIKSLVRWSRVNPMERYLILSKNINLIESSQGQNIFNWKRFVFYMLDDIKKEDKLKEILNNMSSFTRPRSWSGSRAVALQTRVSLYTTLIDHNKETVRDWANKGVLKINKEIEDDMESSYDRTRSVMESFE</sequence>
<organism evidence="1 2">
    <name type="scientific">Dokdonia ponticola</name>
    <dbReference type="NCBI Taxonomy" id="2041041"/>
    <lineage>
        <taxon>Bacteria</taxon>
        <taxon>Pseudomonadati</taxon>
        <taxon>Bacteroidota</taxon>
        <taxon>Flavobacteriia</taxon>
        <taxon>Flavobacteriales</taxon>
        <taxon>Flavobacteriaceae</taxon>
        <taxon>Dokdonia</taxon>
    </lineage>
</organism>
<evidence type="ECO:0000313" key="1">
    <source>
        <dbReference type="EMBL" id="MFC4633474.1"/>
    </source>
</evidence>
<name>A0ABV9HU08_9FLAO</name>
<gene>
    <name evidence="1" type="ORF">ACFO3O_06125</name>
</gene>
<evidence type="ECO:0000313" key="2">
    <source>
        <dbReference type="Proteomes" id="UP001596043"/>
    </source>
</evidence>
<evidence type="ECO:0008006" key="3">
    <source>
        <dbReference type="Google" id="ProtNLM"/>
    </source>
</evidence>
<reference evidence="2" key="1">
    <citation type="journal article" date="2019" name="Int. J. Syst. Evol. Microbiol.">
        <title>The Global Catalogue of Microorganisms (GCM) 10K type strain sequencing project: providing services to taxonomists for standard genome sequencing and annotation.</title>
        <authorList>
            <consortium name="The Broad Institute Genomics Platform"/>
            <consortium name="The Broad Institute Genome Sequencing Center for Infectious Disease"/>
            <person name="Wu L."/>
            <person name="Ma J."/>
        </authorList>
    </citation>
    <scope>NUCLEOTIDE SEQUENCE [LARGE SCALE GENOMIC DNA]</scope>
    <source>
        <strain evidence="2">YJ-61-S</strain>
    </source>
</reference>